<feature type="binding site" description="axial binding residue" evidence="5">
    <location>
        <position position="436"/>
    </location>
    <ligand>
        <name>heme</name>
        <dbReference type="ChEBI" id="CHEBI:30413"/>
    </ligand>
    <ligandPart>
        <name>Fe</name>
        <dbReference type="ChEBI" id="CHEBI:18248"/>
    </ligandPart>
</feature>
<protein>
    <submittedName>
        <fullName evidence="6">CYP56D2</fullName>
    </submittedName>
</protein>
<dbReference type="CDD" id="cd11070">
    <property type="entry name" value="CYP56-like"/>
    <property type="match status" value="1"/>
</dbReference>
<dbReference type="PANTHER" id="PTHR24305:SF223">
    <property type="entry name" value="CYTOCHROME P450-DIT2"/>
    <property type="match status" value="1"/>
</dbReference>
<name>A0A1B3B2L7_9ASCO</name>
<organism evidence="6">
    <name type="scientific">Danielia oregonensis</name>
    <dbReference type="NCBI Taxonomy" id="46584"/>
    <lineage>
        <taxon>Eukaryota</taxon>
        <taxon>Fungi</taxon>
        <taxon>Dikarya</taxon>
        <taxon>Ascomycota</taxon>
        <taxon>Saccharomycotina</taxon>
        <taxon>Pichiomycetes</taxon>
        <taxon>Metschnikowiaceae</taxon>
        <taxon>Danielia</taxon>
    </lineage>
</organism>
<dbReference type="InterPro" id="IPR050121">
    <property type="entry name" value="Cytochrome_P450_monoxygenase"/>
</dbReference>
<dbReference type="PANTHER" id="PTHR24305">
    <property type="entry name" value="CYTOCHROME P450"/>
    <property type="match status" value="1"/>
</dbReference>
<dbReference type="GO" id="GO:0016705">
    <property type="term" value="F:oxidoreductase activity, acting on paired donors, with incorporation or reduction of molecular oxygen"/>
    <property type="evidence" value="ECO:0007669"/>
    <property type="project" value="InterPro"/>
</dbReference>
<evidence type="ECO:0000256" key="1">
    <source>
        <dbReference type="ARBA" id="ARBA00001971"/>
    </source>
</evidence>
<dbReference type="GO" id="GO:0020037">
    <property type="term" value="F:heme binding"/>
    <property type="evidence" value="ECO:0007669"/>
    <property type="project" value="InterPro"/>
</dbReference>
<accession>A0A1B3B2L7</accession>
<keyword evidence="3 5" id="KW-0479">Metal-binding</keyword>
<dbReference type="InterPro" id="IPR002403">
    <property type="entry name" value="Cyt_P450_E_grp-IV"/>
</dbReference>
<keyword evidence="4 5" id="KW-0408">Iron</keyword>
<gene>
    <name evidence="6" type="primary">CYP56D2</name>
</gene>
<dbReference type="InterPro" id="IPR001128">
    <property type="entry name" value="Cyt_P450"/>
</dbReference>
<dbReference type="PRINTS" id="PR00385">
    <property type="entry name" value="P450"/>
</dbReference>
<dbReference type="Gene3D" id="1.10.630.10">
    <property type="entry name" value="Cytochrome P450"/>
    <property type="match status" value="1"/>
</dbReference>
<dbReference type="PRINTS" id="PR00465">
    <property type="entry name" value="EP450IV"/>
</dbReference>
<evidence type="ECO:0000256" key="3">
    <source>
        <dbReference type="ARBA" id="ARBA00022723"/>
    </source>
</evidence>
<comment type="similarity">
    <text evidence="2">Belongs to the cytochrome P450 family.</text>
</comment>
<evidence type="ECO:0000256" key="5">
    <source>
        <dbReference type="PIRSR" id="PIRSR602403-1"/>
    </source>
</evidence>
<evidence type="ECO:0000313" key="6">
    <source>
        <dbReference type="EMBL" id="AOE45524.1"/>
    </source>
</evidence>
<dbReference type="InterPro" id="IPR036396">
    <property type="entry name" value="Cyt_P450_sf"/>
</dbReference>
<evidence type="ECO:0000256" key="2">
    <source>
        <dbReference type="ARBA" id="ARBA00010617"/>
    </source>
</evidence>
<keyword evidence="5" id="KW-0349">Heme</keyword>
<comment type="cofactor">
    <cofactor evidence="1 5">
        <name>heme</name>
        <dbReference type="ChEBI" id="CHEBI:30413"/>
    </cofactor>
</comment>
<dbReference type="SUPFAM" id="SSF48264">
    <property type="entry name" value="Cytochrome P450"/>
    <property type="match status" value="1"/>
</dbReference>
<evidence type="ECO:0000256" key="4">
    <source>
        <dbReference type="ARBA" id="ARBA00023004"/>
    </source>
</evidence>
<reference evidence="6" key="1">
    <citation type="journal article" date="2016" name="Fungal Biol.">
        <title>Cytochrome P450 complement (CYPome) of Candida oregonensis, a gut-associated yeast of bark beetle, Dendroctonus rhizophagus.</title>
        <authorList>
            <person name="Hernandez-Martinez F."/>
            <person name="Briones-Roblero C.I."/>
            <person name="Nelson D.R."/>
            <person name="Rivera-Orduna F.N."/>
            <person name="Zuniga G."/>
        </authorList>
    </citation>
    <scope>NUCLEOTIDE SEQUENCE</scope>
    <source>
        <strain evidence="6">ChDrAdgY58</strain>
    </source>
</reference>
<dbReference type="GO" id="GO:0005506">
    <property type="term" value="F:iron ion binding"/>
    <property type="evidence" value="ECO:0007669"/>
    <property type="project" value="InterPro"/>
</dbReference>
<proteinExistence type="inferred from homology"/>
<dbReference type="GO" id="GO:0004497">
    <property type="term" value="F:monooxygenase activity"/>
    <property type="evidence" value="ECO:0007669"/>
    <property type="project" value="InterPro"/>
</dbReference>
<dbReference type="Pfam" id="PF00067">
    <property type="entry name" value="p450"/>
    <property type="match status" value="1"/>
</dbReference>
<sequence length="494" mass="57145">MLLLTFFAEFEIEVCVALVVIVLAYQIRKVVIPPSDFPKNIPTIPFYVLLFGPFFDWDQQEIFDLHYREKLEKHGAVKVYFAQRWNILVTRPEFVSQLFRDDLIFEKTGNHVKIPHSVFSEFTGDNMISAGYKNWKVYRKIITDSILFPNLSPLTDNTKKLLEKLQKLTNGGETIIKVSDLLQRYTMANIGDCVIGVNFRTMDDGENVHVYEQLRRVKQMIFTPLFMMFPFLDRLPIACRKRAREAVHSFKKGYADQILEERCSENNNRVGPRLAESFEVGEITEKQFQDNSIMALLAGHENPQLVLTSLLYILAKHHSVQNKVRIELEHYNKESKLPYLTSVIYETIRLYPPIGQLINRRANRKVILGEGIVIPPLTYVGYNNFGTQRDRGVWGADADEFRPERWGTNEEEIASFYALSKSRCTFPAFHGRRRACLGEKFAIYELKLAVAVIIRNFHLSLDPNWKDKITRAGPICPVQLSIVFNNISKRVING</sequence>
<dbReference type="AlphaFoldDB" id="A0A1B3B2L7"/>
<dbReference type="EMBL" id="KU696343">
    <property type="protein sequence ID" value="AOE45524.1"/>
    <property type="molecule type" value="Genomic_DNA"/>
</dbReference>